<evidence type="ECO:0000313" key="4">
    <source>
        <dbReference type="Proteomes" id="UP000189674"/>
    </source>
</evidence>
<dbReference type="STRING" id="1936003.STSP2_01349"/>
<proteinExistence type="predicted"/>
<keyword evidence="2" id="KW-0472">Membrane</keyword>
<keyword evidence="2" id="KW-1133">Transmembrane helix</keyword>
<name>A0A1U9NKD0_9BACT</name>
<gene>
    <name evidence="3" type="ORF">STSP2_01349</name>
</gene>
<sequence>MIFWLLLITALATAYLCLKNMNFYSMWQISFNLAVSIYLAIISAPLIVNLLRDQEKALPYNLAACMLLIAILSFVVLHIISTAVLGWRIEVTLPAFFETLGVGALGFISGYLIISFLLFTFCIMPITRKPCMDFLNGTKGPKAAFLYPVQATCSFVGQISLQPKENSVLQLAMELVDPGSKFYTPSQQEDSQRPEQEGEWGDKPESKETPISAQ</sequence>
<feature type="transmembrane region" description="Helical" evidence="2">
    <location>
        <begin position="58"/>
        <end position="80"/>
    </location>
</feature>
<dbReference type="EMBL" id="CP019791">
    <property type="protein sequence ID" value="AQT68194.1"/>
    <property type="molecule type" value="Genomic_DNA"/>
</dbReference>
<evidence type="ECO:0008006" key="5">
    <source>
        <dbReference type="Google" id="ProtNLM"/>
    </source>
</evidence>
<reference evidence="4" key="1">
    <citation type="submission" date="2017-02" db="EMBL/GenBank/DDBJ databases">
        <title>Comparative genomics and description of representatives of a novel lineage of planctomycetes thriving in anoxic sediments.</title>
        <authorList>
            <person name="Spring S."/>
            <person name="Bunk B."/>
            <person name="Sproer C."/>
        </authorList>
    </citation>
    <scope>NUCLEOTIDE SEQUENCE [LARGE SCALE GENOMIC DNA]</scope>
    <source>
        <strain evidence="4">ST-NAGAB-D1</strain>
    </source>
</reference>
<feature type="compositionally biased region" description="Basic and acidic residues" evidence="1">
    <location>
        <begin position="190"/>
        <end position="208"/>
    </location>
</feature>
<feature type="transmembrane region" description="Helical" evidence="2">
    <location>
        <begin position="100"/>
        <end position="124"/>
    </location>
</feature>
<keyword evidence="4" id="KW-1185">Reference proteome</keyword>
<evidence type="ECO:0000256" key="2">
    <source>
        <dbReference type="SAM" id="Phobius"/>
    </source>
</evidence>
<accession>A0A1U9NKD0</accession>
<dbReference type="AlphaFoldDB" id="A0A1U9NKD0"/>
<feature type="region of interest" description="Disordered" evidence="1">
    <location>
        <begin position="180"/>
        <end position="214"/>
    </location>
</feature>
<organism evidence="3 4">
    <name type="scientific">Anaerohalosphaera lusitana</name>
    <dbReference type="NCBI Taxonomy" id="1936003"/>
    <lineage>
        <taxon>Bacteria</taxon>
        <taxon>Pseudomonadati</taxon>
        <taxon>Planctomycetota</taxon>
        <taxon>Phycisphaerae</taxon>
        <taxon>Sedimentisphaerales</taxon>
        <taxon>Anaerohalosphaeraceae</taxon>
        <taxon>Anaerohalosphaera</taxon>
    </lineage>
</organism>
<dbReference type="KEGG" id="alus:STSP2_01349"/>
<feature type="transmembrane region" description="Helical" evidence="2">
    <location>
        <begin position="29"/>
        <end position="51"/>
    </location>
</feature>
<evidence type="ECO:0000256" key="1">
    <source>
        <dbReference type="SAM" id="MobiDB-lite"/>
    </source>
</evidence>
<keyword evidence="2" id="KW-0812">Transmembrane</keyword>
<dbReference type="RefSeq" id="WP_146660974.1">
    <property type="nucleotide sequence ID" value="NZ_CP019791.1"/>
</dbReference>
<protein>
    <recommendedName>
        <fullName evidence="5">Colicin V production protein</fullName>
    </recommendedName>
</protein>
<evidence type="ECO:0000313" key="3">
    <source>
        <dbReference type="EMBL" id="AQT68194.1"/>
    </source>
</evidence>
<dbReference type="Proteomes" id="UP000189674">
    <property type="component" value="Chromosome"/>
</dbReference>